<name>A0A183BJB9_GLOPA</name>
<dbReference type="InterPro" id="IPR010405">
    <property type="entry name" value="COBRA1"/>
</dbReference>
<feature type="compositionally biased region" description="Acidic residues" evidence="1">
    <location>
        <begin position="733"/>
        <end position="746"/>
    </location>
</feature>
<feature type="region of interest" description="Disordered" evidence="1">
    <location>
        <begin position="700"/>
        <end position="746"/>
    </location>
</feature>
<keyword evidence="2" id="KW-1185">Reference proteome</keyword>
<dbReference type="Pfam" id="PF06209">
    <property type="entry name" value="COBRA1"/>
    <property type="match status" value="1"/>
</dbReference>
<dbReference type="AlphaFoldDB" id="A0A183BJB9"/>
<evidence type="ECO:0000313" key="2">
    <source>
        <dbReference type="Proteomes" id="UP000050741"/>
    </source>
</evidence>
<reference evidence="2" key="2">
    <citation type="submission" date="2014-05" db="EMBL/GenBank/DDBJ databases">
        <title>The genome and life-stage specific transcriptomes of Globodera pallida elucidate key aspects of plant parasitism by a cyst nematode.</title>
        <authorList>
            <person name="Cotton J.A."/>
            <person name="Lilley C.J."/>
            <person name="Jones L.M."/>
            <person name="Kikuchi T."/>
            <person name="Reid A.J."/>
            <person name="Thorpe P."/>
            <person name="Tsai I.J."/>
            <person name="Beasley H."/>
            <person name="Blok V."/>
            <person name="Cock P.J.A."/>
            <person name="Van den Akker S.E."/>
            <person name="Holroyd N."/>
            <person name="Hunt M."/>
            <person name="Mantelin S."/>
            <person name="Naghra H."/>
            <person name="Pain A."/>
            <person name="Palomares-Rius J.E."/>
            <person name="Zarowiecki M."/>
            <person name="Berriman M."/>
            <person name="Jones J.T."/>
            <person name="Urwin P.E."/>
        </authorList>
    </citation>
    <scope>NUCLEOTIDE SEQUENCE [LARGE SCALE GENOMIC DNA]</scope>
    <source>
        <strain evidence="2">Lindley</strain>
    </source>
</reference>
<evidence type="ECO:0000313" key="3">
    <source>
        <dbReference type="WBParaSite" id="GPLIN_000069800"/>
    </source>
</evidence>
<dbReference type="GO" id="GO:0032021">
    <property type="term" value="C:NELF complex"/>
    <property type="evidence" value="ECO:0007669"/>
    <property type="project" value="TreeGrafter"/>
</dbReference>
<accession>A0A183BJB9</accession>
<proteinExistence type="predicted"/>
<reference evidence="2" key="1">
    <citation type="submission" date="2013-12" db="EMBL/GenBank/DDBJ databases">
        <authorList>
            <person name="Aslett M."/>
        </authorList>
    </citation>
    <scope>NUCLEOTIDE SEQUENCE [LARGE SCALE GENOMIC DNA]</scope>
    <source>
        <strain evidence="2">Lindley</strain>
    </source>
</reference>
<protein>
    <submittedName>
        <fullName evidence="3">Mediator complex subunit 23</fullName>
    </submittedName>
</protein>
<dbReference type="GO" id="GO:0034244">
    <property type="term" value="P:negative regulation of transcription elongation by RNA polymerase II"/>
    <property type="evidence" value="ECO:0007669"/>
    <property type="project" value="TreeGrafter"/>
</dbReference>
<evidence type="ECO:0000256" key="1">
    <source>
        <dbReference type="SAM" id="MobiDB-lite"/>
    </source>
</evidence>
<reference evidence="3" key="3">
    <citation type="submission" date="2016-06" db="UniProtKB">
        <authorList>
            <consortium name="WormBaseParasite"/>
        </authorList>
    </citation>
    <scope>IDENTIFICATION</scope>
</reference>
<sequence length="746" mass="84712">MSEQSSSVLSQQHQYLADLEKCGITTSNNLRELLTTCPYLADLEKCGITTSNNLRELLTTCPDPMECIREFQLLNSIQFPSLRPIMKLLDLHGIRRTEYHEAVFADLTDKMVTKLRALGEKPTPENVSKLEQHLERSFRLYRAPKIRPIVLETLAQLPNIADRYLKLIICDKEFYDQCSLPVKQQIWIKNESLFLEAIEPVLDAYILDKERLLLSATIGVGSDKQTNFFTCDSWKGRRQKKHIQELVSMVGQREILYCKLISIIRDRFLATDNPNYCSLHFELLMAAHDVNVEFLARVDPCHDFAWCLDACAKHHRAKLIDSQQMSKLRTLLDTSKKGQSNVVAQLSLIAGDPHILHMIASAAVKTIRDNAFSANPTKPRDLTSVHLMVKMLLMGLHAKDLLTEQKQLPQMMDPEIFTVFLAAFTTMIVQDAIRVELNNAPGMLEWLAKFVNWVEKTDTSLCKDLLTEQKQLPQMMDPEIFTVFLAAFTTMIVQDAIRVELNNAPEEVADWFWLDRERCPRIPSLEPFLRANPVCALLWVHYLAFGDPLPSSPSKRRPFEAAASLCYLDILPDLARQMAVADPHWAHLLTHRLLQCPSAFLAEPTATFLIRHFFVPQLRNVPSAKFHLLHLCAQHSSVFPPELFALAVDSLLPFSVEEEEEKGGEDNNKVTVLSFCIEFDKFREQLVSLRQQLIIKEKETAAARRADEGMEEDGGKGEGAGDKVKTGGAMESEGPEEGEIEDDDDD</sequence>
<dbReference type="Proteomes" id="UP000050741">
    <property type="component" value="Unassembled WGS sequence"/>
</dbReference>
<dbReference type="WBParaSite" id="GPLIN_000069800">
    <property type="protein sequence ID" value="GPLIN_000069800"/>
    <property type="gene ID" value="GPLIN_000069800"/>
</dbReference>
<dbReference type="PANTHER" id="PTHR13503">
    <property type="entry name" value="NEGATIVE ELONGATION FACTOR COMPLEX MEMBER B"/>
    <property type="match status" value="1"/>
</dbReference>
<organism evidence="2 3">
    <name type="scientific">Globodera pallida</name>
    <name type="common">Potato cyst nematode worm</name>
    <name type="synonym">Heterodera pallida</name>
    <dbReference type="NCBI Taxonomy" id="36090"/>
    <lineage>
        <taxon>Eukaryota</taxon>
        <taxon>Metazoa</taxon>
        <taxon>Ecdysozoa</taxon>
        <taxon>Nematoda</taxon>
        <taxon>Chromadorea</taxon>
        <taxon>Rhabditida</taxon>
        <taxon>Tylenchina</taxon>
        <taxon>Tylenchomorpha</taxon>
        <taxon>Tylenchoidea</taxon>
        <taxon>Heteroderidae</taxon>
        <taxon>Heteroderinae</taxon>
        <taxon>Globodera</taxon>
    </lineage>
</organism>
<feature type="compositionally biased region" description="Basic and acidic residues" evidence="1">
    <location>
        <begin position="700"/>
        <end position="725"/>
    </location>
</feature>
<dbReference type="PANTHER" id="PTHR13503:SF3">
    <property type="entry name" value="NEGATIVE ELONGATION FACTOR B"/>
    <property type="match status" value="1"/>
</dbReference>